<keyword evidence="12" id="KW-1185">Reference proteome</keyword>
<gene>
    <name evidence="13" type="primary">LOC106808706</name>
</gene>
<evidence type="ECO:0000313" key="12">
    <source>
        <dbReference type="Proteomes" id="UP000695022"/>
    </source>
</evidence>
<dbReference type="InterPro" id="IPR050352">
    <property type="entry name" value="ABCG_transporters"/>
</dbReference>
<comment type="subcellular location">
    <subcellularLocation>
        <location evidence="1">Membrane</location>
        <topology evidence="1">Multi-pass membrane protein</topology>
    </subcellularLocation>
</comment>
<name>A0ABM1E4A0_PRICU</name>
<keyword evidence="6" id="KW-0067">ATP-binding</keyword>
<dbReference type="SUPFAM" id="SSF52540">
    <property type="entry name" value="P-loop containing nucleoside triphosphate hydrolases"/>
    <property type="match status" value="1"/>
</dbReference>
<dbReference type="InterPro" id="IPR027417">
    <property type="entry name" value="P-loop_NTPase"/>
</dbReference>
<evidence type="ECO:0000259" key="11">
    <source>
        <dbReference type="PROSITE" id="PS50893"/>
    </source>
</evidence>
<feature type="domain" description="ABC transporter" evidence="11">
    <location>
        <begin position="35"/>
        <end position="276"/>
    </location>
</feature>
<dbReference type="Pfam" id="PF00005">
    <property type="entry name" value="ABC_tran"/>
    <property type="match status" value="1"/>
</dbReference>
<feature type="transmembrane region" description="Helical" evidence="10">
    <location>
        <begin position="414"/>
        <end position="434"/>
    </location>
</feature>
<evidence type="ECO:0000256" key="7">
    <source>
        <dbReference type="ARBA" id="ARBA00022989"/>
    </source>
</evidence>
<feature type="transmembrane region" description="Helical" evidence="10">
    <location>
        <begin position="446"/>
        <end position="468"/>
    </location>
</feature>
<dbReference type="Proteomes" id="UP000695022">
    <property type="component" value="Unplaced"/>
</dbReference>
<evidence type="ECO:0000256" key="2">
    <source>
        <dbReference type="ARBA" id="ARBA00005814"/>
    </source>
</evidence>
<dbReference type="InterPro" id="IPR013525">
    <property type="entry name" value="ABC2_TM"/>
</dbReference>
<dbReference type="CDD" id="cd03213">
    <property type="entry name" value="ABCG_EPDR"/>
    <property type="match status" value="1"/>
</dbReference>
<dbReference type="SMART" id="SM00382">
    <property type="entry name" value="AAA"/>
    <property type="match status" value="1"/>
</dbReference>
<dbReference type="Gene3D" id="3.40.50.300">
    <property type="entry name" value="P-loop containing nucleotide triphosphate hydrolases"/>
    <property type="match status" value="1"/>
</dbReference>
<dbReference type="PANTHER" id="PTHR48041">
    <property type="entry name" value="ABC TRANSPORTER G FAMILY MEMBER 28"/>
    <property type="match status" value="1"/>
</dbReference>
<sequence>MSPNSDAVEMEDRRLAYASSHSQEPIASTNLGSLISFHNINYEVMVKKQKKVILDNISGIFGPGMNAIMGPTGGGKSSCLDVLAGRKDPAGLSGYVLIDGQKQPPNFKSMCGYVLQDDIVMGTLTVKENLMFSAQVRLAEKVTVEQKNQRVIRVIKELGLQTCANTRVGTEFVRGISSSERKRCNIGIEMITLPPVLFLDEPTTGLDSNTASSVCKLLLKLAKRGRTIIFSIHQPRYSIFKLFDRLLLLARGEVMYHGDAQAAVHYLDSIGFSIEEMNNPPDFFLDVINGDTDQDRKRTPEDDDEENEKTENIAQSSEANKHLNKSQSTNEADQRFDRMAERFNVLLKAYNQSEYNQRVQKEIDPILNDYNARVASGTEQQLKAVDYSNGWGHQLKIVSGRAGLNIMRNPMTSVVQTVVMLIQAVVVGTIYFQIGGNPLNAIQDRVGVFFLILLGLVFGNLSSVELFIKERPIFIHENISGFYRVSVYFMAKVFSDFLPRRMVPVVVYSAITYWMIGLRVDAAAFFEFFLVLILVTIASSGVAFAASATFNVFAIANMLASMCFLLMNIFAGLLVNLNTMPVWLSWIKYLSIQHYAFNALSLIELKGAQFCANVTVEEELVYTCTNGSDYLTLNGMQFDSEWDLWRNMVALTGLGLGFMTLSYLQLFRMKKLK</sequence>
<accession>A0ABM1E4A0</accession>
<keyword evidence="3" id="KW-0813">Transport</keyword>
<feature type="transmembrane region" description="Helical" evidence="10">
    <location>
        <begin position="644"/>
        <end position="664"/>
    </location>
</feature>
<dbReference type="PANTHER" id="PTHR48041:SF116">
    <property type="entry name" value="PROTEIN BROWN"/>
    <property type="match status" value="1"/>
</dbReference>
<comment type="similarity">
    <text evidence="2">Belongs to the ABC transporter superfamily. ABCG family. Eye pigment precursor importer (TC 3.A.1.204) subfamily.</text>
</comment>
<evidence type="ECO:0000256" key="5">
    <source>
        <dbReference type="ARBA" id="ARBA00022741"/>
    </source>
</evidence>
<dbReference type="RefSeq" id="XP_014667021.1">
    <property type="nucleotide sequence ID" value="XM_014811535.1"/>
</dbReference>
<reference evidence="13" key="1">
    <citation type="submission" date="2025-08" db="UniProtKB">
        <authorList>
            <consortium name="RefSeq"/>
        </authorList>
    </citation>
    <scope>IDENTIFICATION</scope>
</reference>
<dbReference type="Pfam" id="PF01061">
    <property type="entry name" value="ABC2_membrane"/>
    <property type="match status" value="1"/>
</dbReference>
<proteinExistence type="inferred from homology"/>
<keyword evidence="7 10" id="KW-1133">Transmembrane helix</keyword>
<evidence type="ECO:0000313" key="13">
    <source>
        <dbReference type="RefSeq" id="XP_014667021.1"/>
    </source>
</evidence>
<evidence type="ECO:0000256" key="10">
    <source>
        <dbReference type="SAM" id="Phobius"/>
    </source>
</evidence>
<evidence type="ECO:0000256" key="9">
    <source>
        <dbReference type="SAM" id="MobiDB-lite"/>
    </source>
</evidence>
<keyword evidence="4 10" id="KW-0812">Transmembrane</keyword>
<organism evidence="12 13">
    <name type="scientific">Priapulus caudatus</name>
    <name type="common">Priapulid worm</name>
    <dbReference type="NCBI Taxonomy" id="37621"/>
    <lineage>
        <taxon>Eukaryota</taxon>
        <taxon>Metazoa</taxon>
        <taxon>Ecdysozoa</taxon>
        <taxon>Scalidophora</taxon>
        <taxon>Priapulida</taxon>
        <taxon>Priapulimorpha</taxon>
        <taxon>Priapulimorphida</taxon>
        <taxon>Priapulidae</taxon>
        <taxon>Priapulus</taxon>
    </lineage>
</organism>
<dbReference type="GeneID" id="106808706"/>
<evidence type="ECO:0000256" key="6">
    <source>
        <dbReference type="ARBA" id="ARBA00022840"/>
    </source>
</evidence>
<evidence type="ECO:0000256" key="1">
    <source>
        <dbReference type="ARBA" id="ARBA00004141"/>
    </source>
</evidence>
<protein>
    <submittedName>
        <fullName evidence="13">ATP-binding cassette sub-family G member 2-like</fullName>
    </submittedName>
</protein>
<dbReference type="InterPro" id="IPR003439">
    <property type="entry name" value="ABC_transporter-like_ATP-bd"/>
</dbReference>
<feature type="transmembrane region" description="Helical" evidence="10">
    <location>
        <begin position="522"/>
        <end position="545"/>
    </location>
</feature>
<dbReference type="InterPro" id="IPR003593">
    <property type="entry name" value="AAA+_ATPase"/>
</dbReference>
<keyword evidence="5" id="KW-0547">Nucleotide-binding</keyword>
<evidence type="ECO:0000256" key="3">
    <source>
        <dbReference type="ARBA" id="ARBA00022448"/>
    </source>
</evidence>
<keyword evidence="8 10" id="KW-0472">Membrane</keyword>
<feature type="transmembrane region" description="Helical" evidence="10">
    <location>
        <begin position="552"/>
        <end position="575"/>
    </location>
</feature>
<feature type="region of interest" description="Disordered" evidence="9">
    <location>
        <begin position="285"/>
        <end position="332"/>
    </location>
</feature>
<evidence type="ECO:0000256" key="8">
    <source>
        <dbReference type="ARBA" id="ARBA00023136"/>
    </source>
</evidence>
<dbReference type="PROSITE" id="PS50893">
    <property type="entry name" value="ABC_TRANSPORTER_2"/>
    <property type="match status" value="1"/>
</dbReference>
<evidence type="ECO:0000256" key="4">
    <source>
        <dbReference type="ARBA" id="ARBA00022692"/>
    </source>
</evidence>